<dbReference type="RefSeq" id="WP_341876834.1">
    <property type="nucleotide sequence ID" value="NZ_CP121687.1"/>
</dbReference>
<dbReference type="EMBL" id="CP121687">
    <property type="protein sequence ID" value="WZL69846.1"/>
    <property type="molecule type" value="Genomic_DNA"/>
</dbReference>
<organism evidence="1 2">
    <name type="scientific">Defluviitalea saccharophila</name>
    <dbReference type="NCBI Taxonomy" id="879970"/>
    <lineage>
        <taxon>Bacteria</taxon>
        <taxon>Bacillati</taxon>
        <taxon>Bacillota</taxon>
        <taxon>Clostridia</taxon>
        <taxon>Lachnospirales</taxon>
        <taxon>Defluviitaleaceae</taxon>
        <taxon>Defluviitalea</taxon>
    </lineage>
</organism>
<accession>A0ABZ2Y3B7</accession>
<protein>
    <submittedName>
        <fullName evidence="1">Uncharacterized protein</fullName>
    </submittedName>
</protein>
<gene>
    <name evidence="1" type="ORF">QBE51_13895</name>
</gene>
<proteinExistence type="predicted"/>
<evidence type="ECO:0000313" key="2">
    <source>
        <dbReference type="Proteomes" id="UP001486565"/>
    </source>
</evidence>
<name>A0ABZ2Y3B7_9FIRM</name>
<dbReference type="Proteomes" id="UP001486565">
    <property type="component" value="Chromosome"/>
</dbReference>
<evidence type="ECO:0000313" key="1">
    <source>
        <dbReference type="EMBL" id="WZL69846.1"/>
    </source>
</evidence>
<reference evidence="1 2" key="1">
    <citation type="submission" date="2023-03" db="EMBL/GenBank/DDBJ databases">
        <title>Novel Species.</title>
        <authorList>
            <person name="Ma S."/>
        </authorList>
    </citation>
    <scope>NUCLEOTIDE SEQUENCE [LARGE SCALE GENOMIC DNA]</scope>
    <source>
        <strain evidence="1 2">LIND6LT2</strain>
    </source>
</reference>
<sequence length="157" mass="17561">MITDEGIISVSVQFSSENPEAKGEVIFASCTQNISEENKNDKCCPTPLICQDLSIETNNIRNNQKYLLWHSGFPVESKMKFDLSDGESATIIIERYGKSTITETIRASAVKTLIADQIKDVFVKVNSESSPVSVLMEVCMREQLPLKGDENLCRCKY</sequence>
<keyword evidence="2" id="KW-1185">Reference proteome</keyword>